<dbReference type="EMBL" id="UZAU01000141">
    <property type="status" value="NOT_ANNOTATED_CDS"/>
    <property type="molecule type" value="Genomic_DNA"/>
</dbReference>
<organism evidence="1 2">
    <name type="scientific">Cannabis sativa</name>
    <name type="common">Hemp</name>
    <name type="synonym">Marijuana</name>
    <dbReference type="NCBI Taxonomy" id="3483"/>
    <lineage>
        <taxon>Eukaryota</taxon>
        <taxon>Viridiplantae</taxon>
        <taxon>Streptophyta</taxon>
        <taxon>Embryophyta</taxon>
        <taxon>Tracheophyta</taxon>
        <taxon>Spermatophyta</taxon>
        <taxon>Magnoliopsida</taxon>
        <taxon>eudicotyledons</taxon>
        <taxon>Gunneridae</taxon>
        <taxon>Pentapetalae</taxon>
        <taxon>rosids</taxon>
        <taxon>fabids</taxon>
        <taxon>Rosales</taxon>
        <taxon>Cannabaceae</taxon>
        <taxon>Cannabis</taxon>
    </lineage>
</organism>
<dbReference type="EnsemblPlants" id="evm.model.02.905">
    <property type="protein sequence ID" value="cds.evm.model.02.905"/>
    <property type="gene ID" value="evm.TU.02.905"/>
</dbReference>
<keyword evidence="2" id="KW-1185">Reference proteome</keyword>
<dbReference type="Proteomes" id="UP000596661">
    <property type="component" value="Chromosome 2"/>
</dbReference>
<evidence type="ECO:0000313" key="2">
    <source>
        <dbReference type="Proteomes" id="UP000596661"/>
    </source>
</evidence>
<evidence type="ECO:0000313" key="1">
    <source>
        <dbReference type="EnsemblPlants" id="cds.evm.model.02.905"/>
    </source>
</evidence>
<reference evidence="1" key="2">
    <citation type="submission" date="2021-03" db="UniProtKB">
        <authorList>
            <consortium name="EnsemblPlants"/>
        </authorList>
    </citation>
    <scope>IDENTIFICATION</scope>
</reference>
<sequence>MNLGTIRHDDKPEDTLLAGTMAKTRSKMNGKPISATKKSKKKGVTSVIEATRTESIEDAIGIDPLEFSEEDGNDMTS</sequence>
<reference evidence="1" key="1">
    <citation type="submission" date="2018-11" db="EMBL/GenBank/DDBJ databases">
        <authorList>
            <person name="Grassa J C."/>
        </authorList>
    </citation>
    <scope>NUCLEOTIDE SEQUENCE [LARGE SCALE GENOMIC DNA]</scope>
</reference>
<protein>
    <submittedName>
        <fullName evidence="1">Uncharacterized protein</fullName>
    </submittedName>
</protein>
<proteinExistence type="predicted"/>
<dbReference type="Gramene" id="evm.model.02.905">
    <property type="protein sequence ID" value="cds.evm.model.02.905"/>
    <property type="gene ID" value="evm.TU.02.905"/>
</dbReference>
<dbReference type="AlphaFoldDB" id="A0A803P357"/>
<accession>A0A803P357</accession>
<name>A0A803P357_CANSA</name>